<dbReference type="EMBL" id="QFNN01000134">
    <property type="protein sequence ID" value="PZO87390.1"/>
    <property type="molecule type" value="Genomic_DNA"/>
</dbReference>
<name>A0A2W4ZYK9_9SPHN</name>
<evidence type="ECO:0000313" key="1">
    <source>
        <dbReference type="EMBL" id="PZO87390.1"/>
    </source>
</evidence>
<dbReference type="AlphaFoldDB" id="A0A2W4ZYK9"/>
<organism evidence="1 2">
    <name type="scientific">Sphingomonas sanxanigenens</name>
    <dbReference type="NCBI Taxonomy" id="397260"/>
    <lineage>
        <taxon>Bacteria</taxon>
        <taxon>Pseudomonadati</taxon>
        <taxon>Pseudomonadota</taxon>
        <taxon>Alphaproteobacteria</taxon>
        <taxon>Sphingomonadales</taxon>
        <taxon>Sphingomonadaceae</taxon>
        <taxon>Sphingomonas</taxon>
    </lineage>
</organism>
<sequence>MGNMPVSFYRRWSAEAATIALTTSEPKMHDRCVHSANMWNLIADAIDDGDGDRLSSLTKNLIYFGDGRMFAI</sequence>
<dbReference type="Proteomes" id="UP000249066">
    <property type="component" value="Unassembled WGS sequence"/>
</dbReference>
<comment type="caution">
    <text evidence="1">The sequence shown here is derived from an EMBL/GenBank/DDBJ whole genome shotgun (WGS) entry which is preliminary data.</text>
</comment>
<protein>
    <submittedName>
        <fullName evidence="1">Uncharacterized protein</fullName>
    </submittedName>
</protein>
<proteinExistence type="predicted"/>
<accession>A0A2W4ZYK9</accession>
<reference evidence="1 2" key="1">
    <citation type="submission" date="2017-08" db="EMBL/GenBank/DDBJ databases">
        <title>Infants hospitalized years apart are colonized by the same room-sourced microbial strains.</title>
        <authorList>
            <person name="Brooks B."/>
            <person name="Olm M.R."/>
            <person name="Firek B.A."/>
            <person name="Baker R."/>
            <person name="Thomas B.C."/>
            <person name="Morowitz M.J."/>
            <person name="Banfield J.F."/>
        </authorList>
    </citation>
    <scope>NUCLEOTIDE SEQUENCE [LARGE SCALE GENOMIC DNA]</scope>
    <source>
        <strain evidence="1">S2_018_000_R2_101</strain>
    </source>
</reference>
<evidence type="ECO:0000313" key="2">
    <source>
        <dbReference type="Proteomes" id="UP000249066"/>
    </source>
</evidence>
<gene>
    <name evidence="1" type="ORF">DI623_14860</name>
</gene>